<feature type="domain" description="Insertion element IS402-like" evidence="1">
    <location>
        <begin position="8"/>
        <end position="75"/>
    </location>
</feature>
<dbReference type="RefSeq" id="WP_209352860.1">
    <property type="nucleotide sequence ID" value="NZ_JAGIYZ010000016.1"/>
</dbReference>
<dbReference type="Proteomes" id="UP000680815">
    <property type="component" value="Unassembled WGS sequence"/>
</dbReference>
<reference evidence="2 3" key="1">
    <citation type="submission" date="2021-03" db="EMBL/GenBank/DDBJ databases">
        <authorList>
            <person name="So Y."/>
        </authorList>
    </citation>
    <scope>NUCLEOTIDE SEQUENCE [LARGE SCALE GENOMIC DNA]</scope>
    <source>
        <strain evidence="2 3">PWR1</strain>
    </source>
</reference>
<evidence type="ECO:0000313" key="2">
    <source>
        <dbReference type="EMBL" id="MBP0465469.1"/>
    </source>
</evidence>
<protein>
    <submittedName>
        <fullName evidence="2">Transposase</fullName>
    </submittedName>
</protein>
<comment type="caution">
    <text evidence="2">The sequence shown here is derived from an EMBL/GenBank/DDBJ whole genome shotgun (WGS) entry which is preliminary data.</text>
</comment>
<dbReference type="EMBL" id="JAGIYZ010000016">
    <property type="protein sequence ID" value="MBP0465469.1"/>
    <property type="molecule type" value="Genomic_DNA"/>
</dbReference>
<keyword evidence="3" id="KW-1185">Reference proteome</keyword>
<organism evidence="2 3">
    <name type="scientific">Roseomonas nitratireducens</name>
    <dbReference type="NCBI Taxonomy" id="2820810"/>
    <lineage>
        <taxon>Bacteria</taxon>
        <taxon>Pseudomonadati</taxon>
        <taxon>Pseudomonadota</taxon>
        <taxon>Alphaproteobacteria</taxon>
        <taxon>Acetobacterales</taxon>
        <taxon>Roseomonadaceae</taxon>
        <taxon>Roseomonas</taxon>
    </lineage>
</organism>
<evidence type="ECO:0000313" key="3">
    <source>
        <dbReference type="Proteomes" id="UP000680815"/>
    </source>
</evidence>
<proteinExistence type="predicted"/>
<dbReference type="PANTHER" id="PTHR46637">
    <property type="entry name" value="TIS1421-TRANSPOSASE PROTEIN A"/>
    <property type="match status" value="1"/>
</dbReference>
<name>A0ABS4AVS3_9PROT</name>
<dbReference type="InterPro" id="IPR025161">
    <property type="entry name" value="IS402-like_dom"/>
</dbReference>
<gene>
    <name evidence="2" type="ORF">J5Y09_16205</name>
</gene>
<sequence>MPDLTPLQFHALLPFILPPSPQGRRISDLRERMNGIFHVASGADPWRCLPERYGKPDTVCRYFRRLTQAGLWERLLVALKDCNPTHPLWEIAKGIFRACRRAVRLRGLRFIMLIRRLGFIDALNGPPDKVPNPAIFTWLKRFDMPPAPTGPRQDEIFLDIIRLLKRLHRKAGGVLRLPRATRLAWS</sequence>
<dbReference type="PANTHER" id="PTHR46637:SF1">
    <property type="entry name" value="BLL5188 PROTEIN"/>
    <property type="match status" value="1"/>
</dbReference>
<evidence type="ECO:0000259" key="1">
    <source>
        <dbReference type="Pfam" id="PF13340"/>
    </source>
</evidence>
<dbReference type="Pfam" id="PF13340">
    <property type="entry name" value="DUF4096"/>
    <property type="match status" value="1"/>
</dbReference>
<dbReference type="InterPro" id="IPR052909">
    <property type="entry name" value="Transposase_6_like"/>
</dbReference>
<accession>A0ABS4AVS3</accession>